<dbReference type="EMBL" id="DVOD01000070">
    <property type="protein sequence ID" value="HIU93375.1"/>
    <property type="molecule type" value="Genomic_DNA"/>
</dbReference>
<proteinExistence type="predicted"/>
<dbReference type="Proteomes" id="UP000886748">
    <property type="component" value="Unassembled WGS sequence"/>
</dbReference>
<gene>
    <name evidence="1" type="ORF">IAD26_09625</name>
</gene>
<evidence type="ECO:0000313" key="1">
    <source>
        <dbReference type="EMBL" id="HIU93375.1"/>
    </source>
</evidence>
<protein>
    <submittedName>
        <fullName evidence="1">Uncharacterized protein</fullName>
    </submittedName>
</protein>
<organism evidence="1 2">
    <name type="scientific">Candidatus Limenecus avicola</name>
    <dbReference type="NCBI Taxonomy" id="2840847"/>
    <lineage>
        <taxon>Bacteria</taxon>
        <taxon>Bacillati</taxon>
        <taxon>Bacillota</taxon>
        <taxon>Clostridia</taxon>
        <taxon>Eubacteriales</taxon>
        <taxon>Clostridiaceae</taxon>
        <taxon>Clostridiaceae incertae sedis</taxon>
        <taxon>Candidatus Limenecus</taxon>
    </lineage>
</organism>
<evidence type="ECO:0000313" key="2">
    <source>
        <dbReference type="Proteomes" id="UP000886748"/>
    </source>
</evidence>
<reference evidence="1" key="2">
    <citation type="journal article" date="2021" name="PeerJ">
        <title>Extensive microbial diversity within the chicken gut microbiome revealed by metagenomics and culture.</title>
        <authorList>
            <person name="Gilroy R."/>
            <person name="Ravi A."/>
            <person name="Getino M."/>
            <person name="Pursley I."/>
            <person name="Horton D.L."/>
            <person name="Alikhan N.F."/>
            <person name="Baker D."/>
            <person name="Gharbi K."/>
            <person name="Hall N."/>
            <person name="Watson M."/>
            <person name="Adriaenssens E.M."/>
            <person name="Foster-Nyarko E."/>
            <person name="Jarju S."/>
            <person name="Secka A."/>
            <person name="Antonio M."/>
            <person name="Oren A."/>
            <person name="Chaudhuri R.R."/>
            <person name="La Ragione R."/>
            <person name="Hildebrand F."/>
            <person name="Pallen M.J."/>
        </authorList>
    </citation>
    <scope>NUCLEOTIDE SEQUENCE</scope>
    <source>
        <strain evidence="1">CHK154-7741</strain>
    </source>
</reference>
<name>A0A9D1N1J5_9CLOT</name>
<comment type="caution">
    <text evidence="1">The sequence shown here is derived from an EMBL/GenBank/DDBJ whole genome shotgun (WGS) entry which is preliminary data.</text>
</comment>
<accession>A0A9D1N1J5</accession>
<sequence length="258" mass="28479">MPDKEIEKFVNTLKDTDADRVILRTTEEKYATQITNVTETAQETATMLWDKVRGKKSFNVNKTNPTNSTPTLLNEQIEANIKEKTPNAVNTVMRPDLPGVQKKSNFFKGVSYDVSLDSVEANKEIGNNLKLGTNIDVFDKSIGANLEKSYNNGSVKIKGGIEYEPLDNAAKMSLNYSAPNNSIYGSAYLNKENPGVNAGYYNKINKHSSLGASVSIFKDDAAFNANYKKTFKDNTNLTMGVYGSTRNKEIGVTARIGF</sequence>
<reference evidence="1" key="1">
    <citation type="submission" date="2020-10" db="EMBL/GenBank/DDBJ databases">
        <authorList>
            <person name="Gilroy R."/>
        </authorList>
    </citation>
    <scope>NUCLEOTIDE SEQUENCE</scope>
    <source>
        <strain evidence="1">CHK154-7741</strain>
    </source>
</reference>
<dbReference type="AlphaFoldDB" id="A0A9D1N1J5"/>